<dbReference type="RefSeq" id="WP_240571874.1">
    <property type="nucleotide sequence ID" value="NZ_CP136709.1"/>
</dbReference>
<name>A0ABS9RF27_9FLAO</name>
<dbReference type="Proteomes" id="UP001156141">
    <property type="component" value="Unassembled WGS sequence"/>
</dbReference>
<evidence type="ECO:0000313" key="3">
    <source>
        <dbReference type="Proteomes" id="UP001156141"/>
    </source>
</evidence>
<proteinExistence type="predicted"/>
<dbReference type="EMBL" id="JAKVQD010000001">
    <property type="protein sequence ID" value="MCH4551545.1"/>
    <property type="molecule type" value="Genomic_DNA"/>
</dbReference>
<accession>A0ABS9RF27</accession>
<dbReference type="Gene3D" id="1.25.40.10">
    <property type="entry name" value="Tetratricopeptide repeat domain"/>
    <property type="match status" value="2"/>
</dbReference>
<comment type="caution">
    <text evidence="2">The sequence shown here is derived from an EMBL/GenBank/DDBJ whole genome shotgun (WGS) entry which is preliminary data.</text>
</comment>
<dbReference type="InterPro" id="IPR019734">
    <property type="entry name" value="TPR_rpt"/>
</dbReference>
<protein>
    <submittedName>
        <fullName evidence="2">Tetratricopeptide repeat protein</fullName>
    </submittedName>
</protein>
<evidence type="ECO:0000313" key="2">
    <source>
        <dbReference type="EMBL" id="MCH4551545.1"/>
    </source>
</evidence>
<keyword evidence="3" id="KW-1185">Reference proteome</keyword>
<feature type="repeat" description="TPR" evidence="1">
    <location>
        <begin position="50"/>
        <end position="83"/>
    </location>
</feature>
<dbReference type="Pfam" id="PF13414">
    <property type="entry name" value="TPR_11"/>
    <property type="match status" value="1"/>
</dbReference>
<dbReference type="SUPFAM" id="SSF48452">
    <property type="entry name" value="TPR-like"/>
    <property type="match status" value="1"/>
</dbReference>
<reference evidence="2" key="1">
    <citation type="submission" date="2022-02" db="EMBL/GenBank/DDBJ databases">
        <title>Aestuariibaculum sp., a marine bacterium isolated from sediment in Guangxi.</title>
        <authorList>
            <person name="Ying J."/>
        </authorList>
    </citation>
    <scope>NUCLEOTIDE SEQUENCE</scope>
    <source>
        <strain evidence="2">L182</strain>
    </source>
</reference>
<dbReference type="PROSITE" id="PS50005">
    <property type="entry name" value="TPR"/>
    <property type="match status" value="1"/>
</dbReference>
<keyword evidence="1" id="KW-0802">TPR repeat</keyword>
<gene>
    <name evidence="2" type="ORF">MKW35_02850</name>
</gene>
<evidence type="ECO:0000256" key="1">
    <source>
        <dbReference type="PROSITE-ProRule" id="PRU00339"/>
    </source>
</evidence>
<dbReference type="Pfam" id="PF13181">
    <property type="entry name" value="TPR_8"/>
    <property type="match status" value="1"/>
</dbReference>
<sequence length="243" mass="27743">MPRILFLLFFPILTIAQVDSKKIQDLLVQEKFFEAEEVLNTYLKQHPNDMEAVELLGDTYGHQKKWDEAMNSYQTLIEFDGKNANYHYKFGGVLGMKALSVSKIRALTLIDDLEEAFLKAAKLDPKHIDARWALVEYYMKLPGFLGGGVSSALPYAEELEKLSKVDGYLAKGFIYENDNEPELAEKYYKLAITEGGSLVCYDKLTKFYIAQDEPEKAILNLKAAYERHQDADLLIQIKALEKP</sequence>
<dbReference type="InterPro" id="IPR011990">
    <property type="entry name" value="TPR-like_helical_dom_sf"/>
</dbReference>
<dbReference type="SMART" id="SM00028">
    <property type="entry name" value="TPR"/>
    <property type="match status" value="2"/>
</dbReference>
<organism evidence="2 3">
    <name type="scientific">Aestuariibaculum lutulentum</name>
    <dbReference type="NCBI Taxonomy" id="2920935"/>
    <lineage>
        <taxon>Bacteria</taxon>
        <taxon>Pseudomonadati</taxon>
        <taxon>Bacteroidota</taxon>
        <taxon>Flavobacteriia</taxon>
        <taxon>Flavobacteriales</taxon>
        <taxon>Flavobacteriaceae</taxon>
    </lineage>
</organism>